<dbReference type="PANTHER" id="PTHR24356">
    <property type="entry name" value="SERINE/THREONINE-PROTEIN KINASE"/>
    <property type="match status" value="1"/>
</dbReference>
<keyword evidence="5 9" id="KW-0547">Nucleotide-binding</keyword>
<gene>
    <name evidence="12" type="ORF">AFUS01_LOCUS38936</name>
</gene>
<dbReference type="Proteomes" id="UP000708208">
    <property type="component" value="Unassembled WGS sequence"/>
</dbReference>
<dbReference type="PANTHER" id="PTHR24356:SF1">
    <property type="entry name" value="SERINE_THREONINE-PROTEIN KINASE GREATWALL"/>
    <property type="match status" value="1"/>
</dbReference>
<evidence type="ECO:0000256" key="6">
    <source>
        <dbReference type="ARBA" id="ARBA00022777"/>
    </source>
</evidence>
<dbReference type="InterPro" id="IPR000719">
    <property type="entry name" value="Prot_kinase_dom"/>
</dbReference>
<feature type="compositionally biased region" description="Low complexity" evidence="10">
    <location>
        <begin position="158"/>
        <end position="170"/>
    </location>
</feature>
<feature type="domain" description="Protein kinase" evidence="11">
    <location>
        <begin position="74"/>
        <end position="458"/>
    </location>
</feature>
<evidence type="ECO:0000256" key="5">
    <source>
        <dbReference type="ARBA" id="ARBA00022741"/>
    </source>
</evidence>
<keyword evidence="6" id="KW-0418">Kinase</keyword>
<evidence type="ECO:0000259" key="11">
    <source>
        <dbReference type="PROSITE" id="PS50011"/>
    </source>
</evidence>
<evidence type="ECO:0000256" key="8">
    <source>
        <dbReference type="ARBA" id="ARBA00033099"/>
    </source>
</evidence>
<dbReference type="SMART" id="SM00220">
    <property type="entry name" value="S_TKc"/>
    <property type="match status" value="1"/>
</dbReference>
<comment type="caution">
    <text evidence="12">The sequence shown here is derived from an EMBL/GenBank/DDBJ whole genome shotgun (WGS) entry which is preliminary data.</text>
</comment>
<keyword evidence="3" id="KW-0723">Serine/threonine-protein kinase</keyword>
<keyword evidence="13" id="KW-1185">Reference proteome</keyword>
<evidence type="ECO:0000256" key="10">
    <source>
        <dbReference type="SAM" id="MobiDB-lite"/>
    </source>
</evidence>
<evidence type="ECO:0000313" key="12">
    <source>
        <dbReference type="EMBL" id="CAG7829050.1"/>
    </source>
</evidence>
<dbReference type="EMBL" id="CAJVCH010549941">
    <property type="protein sequence ID" value="CAG7829050.1"/>
    <property type="molecule type" value="Genomic_DNA"/>
</dbReference>
<accession>A0A8J2PMH6</accession>
<sequence>MLPLKDLRRHLEWESSIHAFNVEAARAYARSERWRITANTVPPTLMSPEVAQNDPTHNSFSIASPSVGKPFHPFAPLSRIAPTLFASYLSALNWRTYTDVHGEDIAARETSSQNHDSYNAISPNEHKITESILAESPLDMSSLGFIPSVGTVHPNSFENDSGDSTESSSSSEDEDIVELSEVNSVVEPQLAGPSRPKPPPIKINIWTQEDLAIFDEVDIQLEKERLEKEAHARRRCTRTKGEELATGLVFAKKIRKRKQPKERAVSVMDLSGFFIEGDIGDGGFGQIFLVQNSVTKKQFALKRQAFKLGGADFDLAQIQLELQIHTQGDPIFFFKAFAAWNHDDSCYMLLERMIGVLCGTPGYMAPESVLKTIYSEQSDWFSFGLIIRYFITGGQHYTFKSYEEAAKHWANPDMDVSLDLIEMPEWRDYVAKFVIRTGIDRSSYSTSLQNLDQIHPMLANFGSNDQFCDTAVRMKKRSLKPLPLDEMLAFIQKNDAELTSSENPNGCEELRKCWKSETVVDSSSRAI</sequence>
<dbReference type="AlphaFoldDB" id="A0A8J2PMH6"/>
<proteinExistence type="predicted"/>
<evidence type="ECO:0000256" key="9">
    <source>
        <dbReference type="PROSITE-ProRule" id="PRU10141"/>
    </source>
</evidence>
<name>A0A8J2PMH6_9HEXA</name>
<keyword evidence="7 9" id="KW-0067">ATP-binding</keyword>
<dbReference type="InterPro" id="IPR017441">
    <property type="entry name" value="Protein_kinase_ATP_BS"/>
</dbReference>
<evidence type="ECO:0000256" key="4">
    <source>
        <dbReference type="ARBA" id="ARBA00022679"/>
    </source>
</evidence>
<feature type="binding site" evidence="9">
    <location>
        <position position="302"/>
    </location>
    <ligand>
        <name>ATP</name>
        <dbReference type="ChEBI" id="CHEBI:30616"/>
    </ligand>
</feature>
<dbReference type="PROSITE" id="PS00107">
    <property type="entry name" value="PROTEIN_KINASE_ATP"/>
    <property type="match status" value="1"/>
</dbReference>
<dbReference type="EC" id="2.7.11.1" evidence="1"/>
<dbReference type="InterPro" id="IPR050236">
    <property type="entry name" value="Ser_Thr_kinase_AGC"/>
</dbReference>
<evidence type="ECO:0000256" key="7">
    <source>
        <dbReference type="ARBA" id="ARBA00022840"/>
    </source>
</evidence>
<protein>
    <recommendedName>
        <fullName evidence="2">Serine/threonine-protein kinase greatwall</fullName>
        <ecNumber evidence="1">2.7.11.1</ecNumber>
    </recommendedName>
    <alternativeName>
        <fullName evidence="8">Microtubule-associated serine/threonine-protein kinase-like</fullName>
    </alternativeName>
</protein>
<dbReference type="PROSITE" id="PS50011">
    <property type="entry name" value="PROTEIN_KINASE_DOM"/>
    <property type="match status" value="1"/>
</dbReference>
<evidence type="ECO:0000256" key="1">
    <source>
        <dbReference type="ARBA" id="ARBA00012513"/>
    </source>
</evidence>
<evidence type="ECO:0000256" key="2">
    <source>
        <dbReference type="ARBA" id="ARBA00022148"/>
    </source>
</evidence>
<evidence type="ECO:0000313" key="13">
    <source>
        <dbReference type="Proteomes" id="UP000708208"/>
    </source>
</evidence>
<dbReference type="GO" id="GO:0004674">
    <property type="term" value="F:protein serine/threonine kinase activity"/>
    <property type="evidence" value="ECO:0007669"/>
    <property type="project" value="UniProtKB-KW"/>
</dbReference>
<keyword evidence="4" id="KW-0808">Transferase</keyword>
<dbReference type="GO" id="GO:0035556">
    <property type="term" value="P:intracellular signal transduction"/>
    <property type="evidence" value="ECO:0007669"/>
    <property type="project" value="TreeGrafter"/>
</dbReference>
<dbReference type="GO" id="GO:0005524">
    <property type="term" value="F:ATP binding"/>
    <property type="evidence" value="ECO:0007669"/>
    <property type="project" value="UniProtKB-UniRule"/>
</dbReference>
<reference evidence="12" key="1">
    <citation type="submission" date="2021-06" db="EMBL/GenBank/DDBJ databases">
        <authorList>
            <person name="Hodson N. C."/>
            <person name="Mongue J. A."/>
            <person name="Jaron S. K."/>
        </authorList>
    </citation>
    <scope>NUCLEOTIDE SEQUENCE</scope>
</reference>
<evidence type="ECO:0000256" key="3">
    <source>
        <dbReference type="ARBA" id="ARBA00022527"/>
    </source>
</evidence>
<organism evidence="12 13">
    <name type="scientific">Allacma fusca</name>
    <dbReference type="NCBI Taxonomy" id="39272"/>
    <lineage>
        <taxon>Eukaryota</taxon>
        <taxon>Metazoa</taxon>
        <taxon>Ecdysozoa</taxon>
        <taxon>Arthropoda</taxon>
        <taxon>Hexapoda</taxon>
        <taxon>Collembola</taxon>
        <taxon>Symphypleona</taxon>
        <taxon>Sminthuridae</taxon>
        <taxon>Allacma</taxon>
    </lineage>
</organism>
<feature type="region of interest" description="Disordered" evidence="10">
    <location>
        <begin position="153"/>
        <end position="179"/>
    </location>
</feature>